<gene>
    <name evidence="2" type="ORF">AWB78_08222</name>
</gene>
<sequence length="739" mass="83506">MKEINVSFSSTPDGGIINNSSNQPLTKKSNSQKEQSGGAFEGLKHMNLERYAADISGAENNSTQPKFLATPLNKVQGGSNPIEIKAKALMEFIKTASPKEKNEALRKFFDDDLITTTKNVRFLLESGAAPLIEEFAKENPKNFSLLIADPKAYEKMLPETTALVLNDAYNSRIVKIVNGMSEESLRNVVPLISKRLLALFREDIEFAARVLSISAPLDRKKIFDQLDFNTAKLIKKRMPLQQADFCIIDDLPKADRTIFFNNALEQISELHSSDRHVPLKRIAIDIGLLPEADRSCAFNSILAQSLELPLEARPTLLRILATRICCLPEGADRTLAFNRLLAQTHELSFDDCSHLLDKLTASVSSLRSADVRSAFESVLERTNKLPPKFRRVPLSNLAYNINQLQEADRTSAFKLVLDQTRDVPAYIWGTTPLFPLASSIRLLPRTFRKTAFDRVLQQSIKLPLEADRAAVTASLEANKESIIPRETTGRLLGLNRNLLQYTLSFLSNDEKDVLPDVKNKRLSRSLNNAGLEAIQKSDVISFKAEYLMKSMTSEDELYFGRPIKQKDADALLKFFRENLVETEVKDLPKLLKCFEGGKHKSRIRNYMIRALLESGQTSVVNEMAKTNPKEFSELAIDFSDFKKMEPKSSALVLNEMRFGDIRKHLSDLNRARYVHSTEIMKSLNQTALTGAFESGLEYGWREFSQYIFYGKNSSERDEIFKLLPPETVEKIKNKSPHLR</sequence>
<keyword evidence="3" id="KW-1185">Reference proteome</keyword>
<organism evidence="2 3">
    <name type="scientific">Caballeronia calidae</name>
    <dbReference type="NCBI Taxonomy" id="1777139"/>
    <lineage>
        <taxon>Bacteria</taxon>
        <taxon>Pseudomonadati</taxon>
        <taxon>Pseudomonadota</taxon>
        <taxon>Betaproteobacteria</taxon>
        <taxon>Burkholderiales</taxon>
        <taxon>Burkholderiaceae</taxon>
        <taxon>Caballeronia</taxon>
    </lineage>
</organism>
<protein>
    <submittedName>
        <fullName evidence="2">Uncharacterized protein</fullName>
    </submittedName>
</protein>
<evidence type="ECO:0000313" key="2">
    <source>
        <dbReference type="EMBL" id="SAL06743.1"/>
    </source>
</evidence>
<comment type="caution">
    <text evidence="2">The sequence shown here is derived from an EMBL/GenBank/DDBJ whole genome shotgun (WGS) entry which is preliminary data.</text>
</comment>
<dbReference type="EMBL" id="FCOX02000132">
    <property type="protein sequence ID" value="SAL06743.1"/>
    <property type="molecule type" value="Genomic_DNA"/>
</dbReference>
<dbReference type="Proteomes" id="UP000071859">
    <property type="component" value="Unassembled WGS sequence"/>
</dbReference>
<dbReference type="AlphaFoldDB" id="A0A158EIZ1"/>
<dbReference type="RefSeq" id="WP_157697815.1">
    <property type="nucleotide sequence ID" value="NZ_FCOX02000132.1"/>
</dbReference>
<accession>A0A158EIZ1</accession>
<evidence type="ECO:0000313" key="3">
    <source>
        <dbReference type="Proteomes" id="UP000071859"/>
    </source>
</evidence>
<feature type="region of interest" description="Disordered" evidence="1">
    <location>
        <begin position="1"/>
        <end position="37"/>
    </location>
</feature>
<reference evidence="2" key="1">
    <citation type="submission" date="2016-01" db="EMBL/GenBank/DDBJ databases">
        <authorList>
            <person name="Peeters C."/>
        </authorList>
    </citation>
    <scope>NUCLEOTIDE SEQUENCE</scope>
    <source>
        <strain evidence="2">LMG 29321</strain>
    </source>
</reference>
<proteinExistence type="predicted"/>
<name>A0A158EIZ1_9BURK</name>
<feature type="compositionally biased region" description="Polar residues" evidence="1">
    <location>
        <begin position="1"/>
        <end position="35"/>
    </location>
</feature>
<evidence type="ECO:0000256" key="1">
    <source>
        <dbReference type="SAM" id="MobiDB-lite"/>
    </source>
</evidence>